<evidence type="ECO:0000313" key="2">
    <source>
        <dbReference type="Proteomes" id="UP000093000"/>
    </source>
</evidence>
<sequence length="95" mass="11125">MSSNNNNNNKRYLAALTKAIIKNPRKPSKKELMETKGELLAKQNEEKFAKKLKERQEQERLARQIRLTQNQFDGYNDMGIDSNAEWVDGDRLRKS</sequence>
<comment type="caution">
    <text evidence="1">The sequence shown here is derived from an EMBL/GenBank/DDBJ whole genome shotgun (WGS) entry which is preliminary data.</text>
</comment>
<name>A0A1C7MWZ2_9FUNG</name>
<accession>A0A1C7MWZ2</accession>
<dbReference type="EMBL" id="LUGH01001277">
    <property type="protein sequence ID" value="OBZ81323.1"/>
    <property type="molecule type" value="Genomic_DNA"/>
</dbReference>
<proteinExistence type="predicted"/>
<evidence type="ECO:0000313" key="1">
    <source>
        <dbReference type="EMBL" id="OBZ81323.1"/>
    </source>
</evidence>
<keyword evidence="2" id="KW-1185">Reference proteome</keyword>
<dbReference type="InParanoid" id="A0A1C7MWZ2"/>
<protein>
    <submittedName>
        <fullName evidence="1">Uncharacterized protein</fullName>
    </submittedName>
</protein>
<dbReference type="Proteomes" id="UP000093000">
    <property type="component" value="Unassembled WGS sequence"/>
</dbReference>
<organism evidence="1 2">
    <name type="scientific">Choanephora cucurbitarum</name>
    <dbReference type="NCBI Taxonomy" id="101091"/>
    <lineage>
        <taxon>Eukaryota</taxon>
        <taxon>Fungi</taxon>
        <taxon>Fungi incertae sedis</taxon>
        <taxon>Mucoromycota</taxon>
        <taxon>Mucoromycotina</taxon>
        <taxon>Mucoromycetes</taxon>
        <taxon>Mucorales</taxon>
        <taxon>Mucorineae</taxon>
        <taxon>Choanephoraceae</taxon>
        <taxon>Choanephoroideae</taxon>
        <taxon>Choanephora</taxon>
    </lineage>
</organism>
<dbReference type="AlphaFoldDB" id="A0A1C7MWZ2"/>
<reference evidence="1 2" key="1">
    <citation type="submission" date="2016-03" db="EMBL/GenBank/DDBJ databases">
        <title>Choanephora cucurbitarum.</title>
        <authorList>
            <person name="Min B."/>
            <person name="Park H."/>
            <person name="Park J.-H."/>
            <person name="Shin H.-D."/>
            <person name="Choi I.-G."/>
        </authorList>
    </citation>
    <scope>NUCLEOTIDE SEQUENCE [LARGE SCALE GENOMIC DNA]</scope>
    <source>
        <strain evidence="1 2">KUS-F28377</strain>
    </source>
</reference>
<gene>
    <name evidence="1" type="ORF">A0J61_10628</name>
</gene>